<evidence type="ECO:0000313" key="2">
    <source>
        <dbReference type="EMBL" id="MFC4132748.1"/>
    </source>
</evidence>
<organism evidence="2 3">
    <name type="scientific">Hamadaea flava</name>
    <dbReference type="NCBI Taxonomy" id="1742688"/>
    <lineage>
        <taxon>Bacteria</taxon>
        <taxon>Bacillati</taxon>
        <taxon>Actinomycetota</taxon>
        <taxon>Actinomycetes</taxon>
        <taxon>Micromonosporales</taxon>
        <taxon>Micromonosporaceae</taxon>
        <taxon>Hamadaea</taxon>
    </lineage>
</organism>
<evidence type="ECO:0000259" key="1">
    <source>
        <dbReference type="Pfam" id="PF02627"/>
    </source>
</evidence>
<dbReference type="PANTHER" id="PTHR35446:SF3">
    <property type="entry name" value="CMD DOMAIN-CONTAINING PROTEIN"/>
    <property type="match status" value="1"/>
</dbReference>
<dbReference type="InterPro" id="IPR003779">
    <property type="entry name" value="CMD-like"/>
</dbReference>
<gene>
    <name evidence="2" type="ORF">ACFOZ4_19240</name>
</gene>
<dbReference type="NCBIfam" id="TIGR00778">
    <property type="entry name" value="ahpD_dom"/>
    <property type="match status" value="1"/>
</dbReference>
<evidence type="ECO:0000313" key="3">
    <source>
        <dbReference type="Proteomes" id="UP001595816"/>
    </source>
</evidence>
<comment type="caution">
    <text evidence="2">The sequence shown here is derived from an EMBL/GenBank/DDBJ whole genome shotgun (WGS) entry which is preliminary data.</text>
</comment>
<dbReference type="Gene3D" id="1.20.1290.10">
    <property type="entry name" value="AhpD-like"/>
    <property type="match status" value="1"/>
</dbReference>
<proteinExistence type="predicted"/>
<dbReference type="SUPFAM" id="SSF69118">
    <property type="entry name" value="AhpD-like"/>
    <property type="match status" value="1"/>
</dbReference>
<dbReference type="EMBL" id="JBHSAY010000009">
    <property type="protein sequence ID" value="MFC4132748.1"/>
    <property type="molecule type" value="Genomic_DNA"/>
</dbReference>
<accession>A0ABV8LQE1</accession>
<name>A0ABV8LQE1_9ACTN</name>
<dbReference type="Pfam" id="PF02627">
    <property type="entry name" value="CMD"/>
    <property type="match status" value="1"/>
</dbReference>
<sequence>MPRLTQVTDDPTGLLDKVRQQLGRVPNLYATMANGPAALDGYLALRSHLVKGKLTARLREQLALLVAEENGCDYCVAAHTFRGKLMKLTDGELLATRVAEDADPHAEAVLRLARDVMRTRGKVDDATLAEIRAAGVTDAEVAEVVAHVALNVLSNYFNHLAQPELDFPAAPALDSVAAPGSDFPTVLAAADRAEEVVR</sequence>
<feature type="domain" description="Carboxymuconolactone decarboxylase-like" evidence="1">
    <location>
        <begin position="36"/>
        <end position="114"/>
    </location>
</feature>
<dbReference type="InterPro" id="IPR029032">
    <property type="entry name" value="AhpD-like"/>
</dbReference>
<dbReference type="Proteomes" id="UP001595816">
    <property type="component" value="Unassembled WGS sequence"/>
</dbReference>
<dbReference type="InterPro" id="IPR004675">
    <property type="entry name" value="AhpD_core"/>
</dbReference>
<reference evidence="3" key="1">
    <citation type="journal article" date="2019" name="Int. J. Syst. Evol. Microbiol.">
        <title>The Global Catalogue of Microorganisms (GCM) 10K type strain sequencing project: providing services to taxonomists for standard genome sequencing and annotation.</title>
        <authorList>
            <consortium name="The Broad Institute Genomics Platform"/>
            <consortium name="The Broad Institute Genome Sequencing Center for Infectious Disease"/>
            <person name="Wu L."/>
            <person name="Ma J."/>
        </authorList>
    </citation>
    <scope>NUCLEOTIDE SEQUENCE [LARGE SCALE GENOMIC DNA]</scope>
    <source>
        <strain evidence="3">CGMCC 4.7289</strain>
    </source>
</reference>
<dbReference type="RefSeq" id="WP_253752688.1">
    <property type="nucleotide sequence ID" value="NZ_JAMZDZ010000001.1"/>
</dbReference>
<keyword evidence="3" id="KW-1185">Reference proteome</keyword>
<dbReference type="PANTHER" id="PTHR35446">
    <property type="entry name" value="SI:CH211-175M2.5"/>
    <property type="match status" value="1"/>
</dbReference>
<protein>
    <submittedName>
        <fullName evidence="2">Carboxymuconolactone decarboxylase family protein</fullName>
    </submittedName>
</protein>